<dbReference type="FunFam" id="1.10.10.60:FF:000218">
    <property type="entry name" value="Myb transcription factor"/>
    <property type="match status" value="1"/>
</dbReference>
<evidence type="ECO:0000256" key="1">
    <source>
        <dbReference type="ARBA" id="ARBA00004123"/>
    </source>
</evidence>
<organism evidence="10">
    <name type="scientific">Dendrobium hybrid cultivar</name>
    <dbReference type="NCBI Taxonomy" id="136990"/>
    <lineage>
        <taxon>Eukaryota</taxon>
        <taxon>Viridiplantae</taxon>
        <taxon>Streptophyta</taxon>
        <taxon>Embryophyta</taxon>
        <taxon>Tracheophyta</taxon>
        <taxon>Spermatophyta</taxon>
        <taxon>Magnoliopsida</taxon>
        <taxon>Liliopsida</taxon>
        <taxon>Asparagales</taxon>
        <taxon>Orchidaceae</taxon>
        <taxon>Epidendroideae</taxon>
        <taxon>Malaxideae</taxon>
        <taxon>Dendrobiinae</taxon>
        <taxon>Dendrobium</taxon>
    </lineage>
</organism>
<feature type="domain" description="HTH myb-type" evidence="9">
    <location>
        <begin position="62"/>
        <end position="116"/>
    </location>
</feature>
<name>A0A1S6JNE7_9ASPA</name>
<sequence length="290" mass="32918">MGKNPCCFKEGLNKGAWTTSEDMLLKAFVNIHGEGKWTTVPHKAGLRRSGKSCRLRWLNYLRPNVKHGNFSEEEDDLIIRLHKLLGNRWSLIAGRLPGRTDNEIKNYWNITLCKKASFQHQMHQPSRPSIIQRPPTSNLGFPTSSSTTQSQAATNDTTLILTTAIRCNKLAIPMLLPSSSTSKQEIPNMQLAEESIAKVASMIPESSKVGPLVEEDLFKELFQVEENMVLNNDKFNDDNIVSFPDQAAVMEFERLQDFEKWMLNDEDVDCLPPNDQMRMLTSLFDIGSEF</sequence>
<accession>A0A1S6JNE7</accession>
<feature type="domain" description="Myb-like" evidence="8">
    <location>
        <begin position="9"/>
        <end position="61"/>
    </location>
</feature>
<dbReference type="CDD" id="cd00167">
    <property type="entry name" value="SANT"/>
    <property type="match status" value="2"/>
</dbReference>
<evidence type="ECO:0000259" key="9">
    <source>
        <dbReference type="PROSITE" id="PS51294"/>
    </source>
</evidence>
<evidence type="ECO:0000256" key="7">
    <source>
        <dbReference type="ARBA" id="ARBA00023242"/>
    </source>
</evidence>
<feature type="domain" description="HTH myb-type" evidence="9">
    <location>
        <begin position="9"/>
        <end position="61"/>
    </location>
</feature>
<dbReference type="AlphaFoldDB" id="A0A1S6JNE7"/>
<dbReference type="EMBL" id="KY039157">
    <property type="protein sequence ID" value="AQS79852.1"/>
    <property type="molecule type" value="mRNA"/>
</dbReference>
<dbReference type="PANTHER" id="PTHR47999:SF96">
    <property type="entry name" value="TRANSCRIPTION REPRESSOR MYB6-LIKE"/>
    <property type="match status" value="1"/>
</dbReference>
<evidence type="ECO:0000256" key="3">
    <source>
        <dbReference type="ARBA" id="ARBA00023015"/>
    </source>
</evidence>
<keyword evidence="5" id="KW-0010">Activator</keyword>
<keyword evidence="7" id="KW-0539">Nucleus</keyword>
<dbReference type="PROSITE" id="PS51294">
    <property type="entry name" value="HTH_MYB"/>
    <property type="match status" value="2"/>
</dbReference>
<gene>
    <name evidence="10" type="primary">MYB2</name>
</gene>
<dbReference type="SUPFAM" id="SSF46689">
    <property type="entry name" value="Homeodomain-like"/>
    <property type="match status" value="1"/>
</dbReference>
<dbReference type="SMART" id="SM00717">
    <property type="entry name" value="SANT"/>
    <property type="match status" value="2"/>
</dbReference>
<evidence type="ECO:0000256" key="4">
    <source>
        <dbReference type="ARBA" id="ARBA00023125"/>
    </source>
</evidence>
<reference evidence="10" key="1">
    <citation type="journal article" date="2017" name="Plant Physiol. Biochem.">
        <title>Anthocyanin biosynthesis regulation of DhMYB2 and DhbHLH1 in Dendrobium hybrids petals.</title>
        <authorList>
            <person name="Li C."/>
            <person name="Qiu J."/>
            <person name="Ding L."/>
            <person name="Huang M."/>
            <person name="Huang S."/>
            <person name="Yang G."/>
            <person name="Yin J."/>
        </authorList>
    </citation>
    <scope>NUCLEOTIDE SEQUENCE</scope>
    <source>
        <tissue evidence="10">Flower bud</tissue>
    </source>
</reference>
<evidence type="ECO:0000256" key="5">
    <source>
        <dbReference type="ARBA" id="ARBA00023159"/>
    </source>
</evidence>
<dbReference type="PROSITE" id="PS50090">
    <property type="entry name" value="MYB_LIKE"/>
    <property type="match status" value="2"/>
</dbReference>
<feature type="domain" description="Myb-like" evidence="8">
    <location>
        <begin position="62"/>
        <end position="112"/>
    </location>
</feature>
<comment type="subcellular location">
    <subcellularLocation>
        <location evidence="1">Nucleus</location>
    </subcellularLocation>
</comment>
<dbReference type="Pfam" id="PF00249">
    <property type="entry name" value="Myb_DNA-binding"/>
    <property type="match status" value="2"/>
</dbReference>
<keyword evidence="2" id="KW-0677">Repeat</keyword>
<protein>
    <submittedName>
        <fullName evidence="10">MYB2</fullName>
    </submittedName>
</protein>
<dbReference type="InterPro" id="IPR017930">
    <property type="entry name" value="Myb_dom"/>
</dbReference>
<evidence type="ECO:0000256" key="6">
    <source>
        <dbReference type="ARBA" id="ARBA00023163"/>
    </source>
</evidence>
<evidence type="ECO:0000256" key="2">
    <source>
        <dbReference type="ARBA" id="ARBA00022737"/>
    </source>
</evidence>
<keyword evidence="6" id="KW-0804">Transcription</keyword>
<dbReference type="Gene3D" id="1.10.10.60">
    <property type="entry name" value="Homeodomain-like"/>
    <property type="match status" value="2"/>
</dbReference>
<dbReference type="InterPro" id="IPR015495">
    <property type="entry name" value="Myb_TF_plants"/>
</dbReference>
<keyword evidence="3" id="KW-0805">Transcription regulation</keyword>
<evidence type="ECO:0000259" key="8">
    <source>
        <dbReference type="PROSITE" id="PS50090"/>
    </source>
</evidence>
<dbReference type="GO" id="GO:0003677">
    <property type="term" value="F:DNA binding"/>
    <property type="evidence" value="ECO:0007669"/>
    <property type="project" value="UniProtKB-KW"/>
</dbReference>
<proteinExistence type="evidence at transcript level"/>
<dbReference type="InterPro" id="IPR001005">
    <property type="entry name" value="SANT/Myb"/>
</dbReference>
<dbReference type="InterPro" id="IPR009057">
    <property type="entry name" value="Homeodomain-like_sf"/>
</dbReference>
<keyword evidence="4" id="KW-0238">DNA-binding</keyword>
<dbReference type="GO" id="GO:0005634">
    <property type="term" value="C:nucleus"/>
    <property type="evidence" value="ECO:0007669"/>
    <property type="project" value="UniProtKB-SubCell"/>
</dbReference>
<evidence type="ECO:0000313" key="10">
    <source>
        <dbReference type="EMBL" id="AQS79852.1"/>
    </source>
</evidence>
<dbReference type="PANTHER" id="PTHR47999">
    <property type="entry name" value="TRANSCRIPTION FACTOR MYB8-RELATED-RELATED"/>
    <property type="match status" value="1"/>
</dbReference>